<dbReference type="EMBL" id="JAHLQT010040385">
    <property type="protein sequence ID" value="KAG7155797.1"/>
    <property type="molecule type" value="Genomic_DNA"/>
</dbReference>
<gene>
    <name evidence="1" type="ORF">Hamer_G028866</name>
</gene>
<evidence type="ECO:0000313" key="2">
    <source>
        <dbReference type="Proteomes" id="UP000747542"/>
    </source>
</evidence>
<dbReference type="Proteomes" id="UP000747542">
    <property type="component" value="Unassembled WGS sequence"/>
</dbReference>
<protein>
    <submittedName>
        <fullName evidence="1">Uncharacterized protein</fullName>
    </submittedName>
</protein>
<reference evidence="1" key="1">
    <citation type="journal article" date="2021" name="Sci. Adv.">
        <title>The American lobster genome reveals insights on longevity, neural, and immune adaptations.</title>
        <authorList>
            <person name="Polinski J.M."/>
            <person name="Zimin A.V."/>
            <person name="Clark K.F."/>
            <person name="Kohn A.B."/>
            <person name="Sadowski N."/>
            <person name="Timp W."/>
            <person name="Ptitsyn A."/>
            <person name="Khanna P."/>
            <person name="Romanova D.Y."/>
            <person name="Williams P."/>
            <person name="Greenwood S.J."/>
            <person name="Moroz L.L."/>
            <person name="Walt D.R."/>
            <person name="Bodnar A.G."/>
        </authorList>
    </citation>
    <scope>NUCLEOTIDE SEQUENCE</scope>
    <source>
        <strain evidence="1">GMGI-L3</strain>
    </source>
</reference>
<comment type="caution">
    <text evidence="1">The sequence shown here is derived from an EMBL/GenBank/DDBJ whole genome shotgun (WGS) entry which is preliminary data.</text>
</comment>
<organism evidence="1 2">
    <name type="scientific">Homarus americanus</name>
    <name type="common">American lobster</name>
    <dbReference type="NCBI Taxonomy" id="6706"/>
    <lineage>
        <taxon>Eukaryota</taxon>
        <taxon>Metazoa</taxon>
        <taxon>Ecdysozoa</taxon>
        <taxon>Arthropoda</taxon>
        <taxon>Crustacea</taxon>
        <taxon>Multicrustacea</taxon>
        <taxon>Malacostraca</taxon>
        <taxon>Eumalacostraca</taxon>
        <taxon>Eucarida</taxon>
        <taxon>Decapoda</taxon>
        <taxon>Pleocyemata</taxon>
        <taxon>Astacidea</taxon>
        <taxon>Nephropoidea</taxon>
        <taxon>Nephropidae</taxon>
        <taxon>Homarus</taxon>
    </lineage>
</organism>
<dbReference type="AlphaFoldDB" id="A0A8J5MLN9"/>
<name>A0A8J5MLN9_HOMAM</name>
<evidence type="ECO:0000313" key="1">
    <source>
        <dbReference type="EMBL" id="KAG7155797.1"/>
    </source>
</evidence>
<accession>A0A8J5MLN9</accession>
<proteinExistence type="predicted"/>
<sequence length="216" mass="22755">MVVCTSPPTGVYVTTLMWHVTTLRRVPAQLLSVMRATTVASRVQVCQASTRVQVCQAATRVQVCSSIYSCSGVKQLLVFGVSSINSCSGVSNNQSCLGVSSGLSCSGVSSSQSSCSGVSASTRVQVQVACRVQVCQVASRVQVCQQPVVFSCVDDGGIGTVAGVDYKEGGGGDGRLRLTEQQRLGDTVRLQQMVKSNPKMYFKQDEDGYNTTPSGC</sequence>
<keyword evidence="2" id="KW-1185">Reference proteome</keyword>